<comment type="caution">
    <text evidence="1">The sequence shown here is derived from an EMBL/GenBank/DDBJ whole genome shotgun (WGS) entry which is preliminary data.</text>
</comment>
<accession>A0A5B7K0F1</accession>
<proteinExistence type="predicted"/>
<protein>
    <submittedName>
        <fullName evidence="1">Uncharacterized protein</fullName>
    </submittedName>
</protein>
<reference evidence="1 2" key="1">
    <citation type="submission" date="2019-05" db="EMBL/GenBank/DDBJ databases">
        <title>Another draft genome of Portunus trituberculatus and its Hox gene families provides insights of decapod evolution.</title>
        <authorList>
            <person name="Jeong J.-H."/>
            <person name="Song I."/>
            <person name="Kim S."/>
            <person name="Choi T."/>
            <person name="Kim D."/>
            <person name="Ryu S."/>
            <person name="Kim W."/>
        </authorList>
    </citation>
    <scope>NUCLEOTIDE SEQUENCE [LARGE SCALE GENOMIC DNA]</scope>
    <source>
        <tissue evidence="1">Muscle</tissue>
    </source>
</reference>
<dbReference type="Proteomes" id="UP000324222">
    <property type="component" value="Unassembled WGS sequence"/>
</dbReference>
<evidence type="ECO:0000313" key="2">
    <source>
        <dbReference type="Proteomes" id="UP000324222"/>
    </source>
</evidence>
<evidence type="ECO:0000313" key="1">
    <source>
        <dbReference type="EMBL" id="MPC98668.1"/>
    </source>
</evidence>
<sequence length="68" mass="7200">MKASVAMSGLFLPSGQRFPVLLCSLHAPWNVAALVTCPDVSRQQPPFYVSAALQQPAVNGAPISVSNY</sequence>
<name>A0A5B7K0F1_PORTR</name>
<organism evidence="1 2">
    <name type="scientific">Portunus trituberculatus</name>
    <name type="common">Swimming crab</name>
    <name type="synonym">Neptunus trituberculatus</name>
    <dbReference type="NCBI Taxonomy" id="210409"/>
    <lineage>
        <taxon>Eukaryota</taxon>
        <taxon>Metazoa</taxon>
        <taxon>Ecdysozoa</taxon>
        <taxon>Arthropoda</taxon>
        <taxon>Crustacea</taxon>
        <taxon>Multicrustacea</taxon>
        <taxon>Malacostraca</taxon>
        <taxon>Eumalacostraca</taxon>
        <taxon>Eucarida</taxon>
        <taxon>Decapoda</taxon>
        <taxon>Pleocyemata</taxon>
        <taxon>Brachyura</taxon>
        <taxon>Eubrachyura</taxon>
        <taxon>Portunoidea</taxon>
        <taxon>Portunidae</taxon>
        <taxon>Portuninae</taxon>
        <taxon>Portunus</taxon>
    </lineage>
</organism>
<keyword evidence="2" id="KW-1185">Reference proteome</keyword>
<dbReference type="AlphaFoldDB" id="A0A5B7K0F1"/>
<dbReference type="EMBL" id="VSRR010115089">
    <property type="protein sequence ID" value="MPC98668.1"/>
    <property type="molecule type" value="Genomic_DNA"/>
</dbReference>
<gene>
    <name evidence="1" type="ORF">E2C01_094047</name>
</gene>